<dbReference type="OMA" id="FKAGANW"/>
<evidence type="ECO:0000313" key="4">
    <source>
        <dbReference type="Proteomes" id="UP000000560"/>
    </source>
</evidence>
<sequence length="316" mass="34831">MPSSFEKRGGPYASPTAGMGGLPSNNPDTIVCAVLLAIYIGFAVMNMTILQRNNKRKHKFILSGMLFGFCMARITTLVLRIVWANRQHNVRLAIAANVFVNAGVLLVYIINLILAQRILRAKQPHIGWHPIARIGSKLFYYLIPAALIMVITAIVVSSYSLNPGTRADCRDVQLAAITYLLVFTCLPLLHIIPAVLIPRSKQEESFGQGSMLAKIIIITISTCLSILIAGFKAGTLWSPARPISNPAWYHSKASFYVFNFALEIMILSLLTFSRIDKRFHIPNGSTKPGDYSRMEKKSSGDASSERTIAAEPKVLP</sequence>
<dbReference type="PANTHER" id="PTHR35184">
    <property type="entry name" value="YALI0C10208P"/>
    <property type="match status" value="1"/>
</dbReference>
<dbReference type="OrthoDB" id="3357002at2759"/>
<feature type="transmembrane region" description="Helical" evidence="2">
    <location>
        <begin position="138"/>
        <end position="156"/>
    </location>
</feature>
<feature type="transmembrane region" description="Helical" evidence="2">
    <location>
        <begin position="28"/>
        <end position="48"/>
    </location>
</feature>
<dbReference type="KEGG" id="ani:ANIA_08601"/>
<evidence type="ECO:0000256" key="1">
    <source>
        <dbReference type="SAM" id="MobiDB-lite"/>
    </source>
</evidence>
<reference evidence="4" key="1">
    <citation type="journal article" date="2005" name="Nature">
        <title>Sequencing of Aspergillus nidulans and comparative analysis with A. fumigatus and A. oryzae.</title>
        <authorList>
            <person name="Galagan J.E."/>
            <person name="Calvo S.E."/>
            <person name="Cuomo C."/>
            <person name="Ma L.J."/>
            <person name="Wortman J.R."/>
            <person name="Batzoglou S."/>
            <person name="Lee S.I."/>
            <person name="Basturkmen M."/>
            <person name="Spevak C.C."/>
            <person name="Clutterbuck J."/>
            <person name="Kapitonov V."/>
            <person name="Jurka J."/>
            <person name="Scazzocchio C."/>
            <person name="Farman M."/>
            <person name="Butler J."/>
            <person name="Purcell S."/>
            <person name="Harris S."/>
            <person name="Braus G.H."/>
            <person name="Draht O."/>
            <person name="Busch S."/>
            <person name="D'Enfert C."/>
            <person name="Bouchier C."/>
            <person name="Goldman G.H."/>
            <person name="Bell-Pedersen D."/>
            <person name="Griffiths-Jones S."/>
            <person name="Doonan J.H."/>
            <person name="Yu J."/>
            <person name="Vienken K."/>
            <person name="Pain A."/>
            <person name="Freitag M."/>
            <person name="Selker E.U."/>
            <person name="Archer D.B."/>
            <person name="Penalva M.A."/>
            <person name="Oakley B.R."/>
            <person name="Momany M."/>
            <person name="Tanaka T."/>
            <person name="Kumagai T."/>
            <person name="Asai K."/>
            <person name="Machida M."/>
            <person name="Nierman W.C."/>
            <person name="Denning D.W."/>
            <person name="Caddick M."/>
            <person name="Hynes M."/>
            <person name="Paoletti M."/>
            <person name="Fischer R."/>
            <person name="Miller B."/>
            <person name="Dyer P."/>
            <person name="Sachs M.S."/>
            <person name="Osmani S.A."/>
            <person name="Birren B.W."/>
        </authorList>
    </citation>
    <scope>NUCLEOTIDE SEQUENCE [LARGE SCALE GENOMIC DNA]</scope>
    <source>
        <strain evidence="4">FGSC A4 / ATCC 38163 / CBS 112.46 / NRRL 194 / M139</strain>
    </source>
</reference>
<dbReference type="EMBL" id="BN001303">
    <property type="protein sequence ID" value="CBF78354.1"/>
    <property type="molecule type" value="Genomic_DNA"/>
</dbReference>
<dbReference type="InParanoid" id="Q5ASX9"/>
<dbReference type="Proteomes" id="UP000000560">
    <property type="component" value="Chromosome III"/>
</dbReference>
<feature type="transmembrane region" description="Helical" evidence="2">
    <location>
        <begin position="94"/>
        <end position="114"/>
    </location>
</feature>
<feature type="compositionally biased region" description="Basic and acidic residues" evidence="1">
    <location>
        <begin position="290"/>
        <end position="299"/>
    </location>
</feature>
<gene>
    <name evidence="3" type="ORF">ANIA_08601</name>
</gene>
<dbReference type="Pfam" id="PF11309">
    <property type="entry name" value="DUF3112"/>
    <property type="match status" value="1"/>
</dbReference>
<dbReference type="PANTHER" id="PTHR35184:SF1">
    <property type="entry name" value="INTEGRAL MEMBRANE PROTEIN"/>
    <property type="match status" value="1"/>
</dbReference>
<name>Q5ASX9_EMENI</name>
<reference evidence="4" key="2">
    <citation type="journal article" date="2009" name="Fungal Genet. Biol.">
        <title>The 2008 update of the Aspergillus nidulans genome annotation: a community effort.</title>
        <authorList>
            <person name="Wortman J.R."/>
            <person name="Gilsenan J.M."/>
            <person name="Joardar V."/>
            <person name="Deegan J."/>
            <person name="Clutterbuck J."/>
            <person name="Andersen M.R."/>
            <person name="Archer D."/>
            <person name="Bencina M."/>
            <person name="Braus G."/>
            <person name="Coutinho P."/>
            <person name="von Dohren H."/>
            <person name="Doonan J."/>
            <person name="Driessen A.J."/>
            <person name="Durek P."/>
            <person name="Espeso E."/>
            <person name="Fekete E."/>
            <person name="Flipphi M."/>
            <person name="Estrada C.G."/>
            <person name="Geysens S."/>
            <person name="Goldman G."/>
            <person name="de Groot P.W."/>
            <person name="Hansen K."/>
            <person name="Harris S.D."/>
            <person name="Heinekamp T."/>
            <person name="Helmstaedt K."/>
            <person name="Henrissat B."/>
            <person name="Hofmann G."/>
            <person name="Homan T."/>
            <person name="Horio T."/>
            <person name="Horiuchi H."/>
            <person name="James S."/>
            <person name="Jones M."/>
            <person name="Karaffa L."/>
            <person name="Karanyi Z."/>
            <person name="Kato M."/>
            <person name="Keller N."/>
            <person name="Kelly D.E."/>
            <person name="Kiel J.A."/>
            <person name="Kim J.M."/>
            <person name="van der Klei I.J."/>
            <person name="Klis F.M."/>
            <person name="Kovalchuk A."/>
            <person name="Krasevec N."/>
            <person name="Kubicek C.P."/>
            <person name="Liu B."/>
            <person name="Maccabe A."/>
            <person name="Meyer V."/>
            <person name="Mirabito P."/>
            <person name="Miskei M."/>
            <person name="Mos M."/>
            <person name="Mullins J."/>
            <person name="Nelson D.R."/>
            <person name="Nielsen J."/>
            <person name="Oakley B.R."/>
            <person name="Osmani S.A."/>
            <person name="Pakula T."/>
            <person name="Paszewski A."/>
            <person name="Paulsen I."/>
            <person name="Pilsyk S."/>
            <person name="Pocsi I."/>
            <person name="Punt P.J."/>
            <person name="Ram A.F."/>
            <person name="Ren Q."/>
            <person name="Robellet X."/>
            <person name="Robson G."/>
            <person name="Seiboth B."/>
            <person name="van Solingen P."/>
            <person name="Specht T."/>
            <person name="Sun J."/>
            <person name="Taheri-Talesh N."/>
            <person name="Takeshita N."/>
            <person name="Ussery D."/>
            <person name="vanKuyk P.A."/>
            <person name="Visser H."/>
            <person name="van de Vondervoort P.J."/>
            <person name="de Vries R.P."/>
            <person name="Walton J."/>
            <person name="Xiang X."/>
            <person name="Xiong Y."/>
            <person name="Zeng A.P."/>
            <person name="Brandt B.W."/>
            <person name="Cornell M.J."/>
            <person name="van den Hondel C.A."/>
            <person name="Visser J."/>
            <person name="Oliver S.G."/>
            <person name="Turner G."/>
        </authorList>
    </citation>
    <scope>GENOME REANNOTATION</scope>
    <source>
        <strain evidence="4">FGSC A4 / ATCC 38163 / CBS 112.46 / NRRL 194 / M139</strain>
    </source>
</reference>
<protein>
    <submittedName>
        <fullName evidence="3">Uncharacterized protein</fullName>
    </submittedName>
</protein>
<dbReference type="HOGENOM" id="CLU_024263_0_1_1"/>
<organism evidence="3 4">
    <name type="scientific">Emericella nidulans (strain FGSC A4 / ATCC 38163 / CBS 112.46 / NRRL 194 / M139)</name>
    <name type="common">Aspergillus nidulans</name>
    <dbReference type="NCBI Taxonomy" id="227321"/>
    <lineage>
        <taxon>Eukaryota</taxon>
        <taxon>Fungi</taxon>
        <taxon>Dikarya</taxon>
        <taxon>Ascomycota</taxon>
        <taxon>Pezizomycotina</taxon>
        <taxon>Eurotiomycetes</taxon>
        <taxon>Eurotiomycetidae</taxon>
        <taxon>Eurotiales</taxon>
        <taxon>Aspergillaceae</taxon>
        <taxon>Aspergillus</taxon>
        <taxon>Aspergillus subgen. Nidulantes</taxon>
    </lineage>
</organism>
<evidence type="ECO:0000313" key="3">
    <source>
        <dbReference type="EMBL" id="CBF78354.1"/>
    </source>
</evidence>
<feature type="transmembrane region" description="Helical" evidence="2">
    <location>
        <begin position="253"/>
        <end position="272"/>
    </location>
</feature>
<dbReference type="GeneID" id="2868493"/>
<keyword evidence="2" id="KW-0472">Membrane</keyword>
<proteinExistence type="predicted"/>
<dbReference type="VEuPathDB" id="FungiDB:AN8601"/>
<accession>C8VAH0</accession>
<feature type="transmembrane region" description="Helical" evidence="2">
    <location>
        <begin position="60"/>
        <end position="82"/>
    </location>
</feature>
<keyword evidence="2" id="KW-0812">Transmembrane</keyword>
<keyword evidence="4" id="KW-1185">Reference proteome</keyword>
<dbReference type="InterPro" id="IPR021460">
    <property type="entry name" value="DUF3112"/>
</dbReference>
<evidence type="ECO:0000256" key="2">
    <source>
        <dbReference type="SAM" id="Phobius"/>
    </source>
</evidence>
<accession>Q5ASX9</accession>
<feature type="transmembrane region" description="Helical" evidence="2">
    <location>
        <begin position="211"/>
        <end position="233"/>
    </location>
</feature>
<dbReference type="eggNOG" id="ENOG502S0ZE">
    <property type="taxonomic scope" value="Eukaryota"/>
</dbReference>
<dbReference type="AlphaFoldDB" id="Q5ASX9"/>
<keyword evidence="2" id="KW-1133">Transmembrane helix</keyword>
<feature type="region of interest" description="Disordered" evidence="1">
    <location>
        <begin position="285"/>
        <end position="316"/>
    </location>
</feature>
<dbReference type="RefSeq" id="XP_681870.1">
    <property type="nucleotide sequence ID" value="XM_676778.1"/>
</dbReference>
<dbReference type="STRING" id="227321.Q5ASX9"/>
<feature type="transmembrane region" description="Helical" evidence="2">
    <location>
        <begin position="176"/>
        <end position="199"/>
    </location>
</feature>